<dbReference type="SUPFAM" id="SSF52540">
    <property type="entry name" value="P-loop containing nucleoside triphosphate hydrolases"/>
    <property type="match status" value="1"/>
</dbReference>
<dbReference type="Pfam" id="PF24883">
    <property type="entry name" value="NPHP3_N"/>
    <property type="match status" value="1"/>
</dbReference>
<dbReference type="Pfam" id="PF24809">
    <property type="entry name" value="DUF7708"/>
    <property type="match status" value="1"/>
</dbReference>
<dbReference type="InterPro" id="IPR056884">
    <property type="entry name" value="NPHP3-like_N"/>
</dbReference>
<gene>
    <name evidence="4" type="ORF">E0Z10_g6084</name>
</gene>
<evidence type="ECO:0000256" key="1">
    <source>
        <dbReference type="ARBA" id="ARBA00022737"/>
    </source>
</evidence>
<dbReference type="EMBL" id="SKBN01000119">
    <property type="protein sequence ID" value="TGJ82679.1"/>
    <property type="molecule type" value="Genomic_DNA"/>
</dbReference>
<dbReference type="STRING" id="37992.A0A4Z0YEK6"/>
<evidence type="ECO:0000313" key="4">
    <source>
        <dbReference type="EMBL" id="TGJ82679.1"/>
    </source>
</evidence>
<dbReference type="InterPro" id="IPR056125">
    <property type="entry name" value="DUF7708"/>
</dbReference>
<keyword evidence="1" id="KW-0677">Repeat</keyword>
<organism evidence="4 5">
    <name type="scientific">Xylaria hypoxylon</name>
    <dbReference type="NCBI Taxonomy" id="37992"/>
    <lineage>
        <taxon>Eukaryota</taxon>
        <taxon>Fungi</taxon>
        <taxon>Dikarya</taxon>
        <taxon>Ascomycota</taxon>
        <taxon>Pezizomycotina</taxon>
        <taxon>Sordariomycetes</taxon>
        <taxon>Xylariomycetidae</taxon>
        <taxon>Xylariales</taxon>
        <taxon>Xylariaceae</taxon>
        <taxon>Xylaria</taxon>
    </lineage>
</organism>
<dbReference type="Gene3D" id="3.40.50.300">
    <property type="entry name" value="P-loop containing nucleotide triphosphate hydrolases"/>
    <property type="match status" value="1"/>
</dbReference>
<name>A0A4Z0YEK6_9PEZI</name>
<reference evidence="4 5" key="1">
    <citation type="submission" date="2019-03" db="EMBL/GenBank/DDBJ databases">
        <title>Draft genome sequence of Xylaria hypoxylon DSM 108379, a ubiquitous saprotrophic-parasitic fungi on hardwood.</title>
        <authorList>
            <person name="Buettner E."/>
            <person name="Leonhardt S."/>
            <person name="Gebauer A.M."/>
            <person name="Liers C."/>
            <person name="Hofrichter M."/>
            <person name="Kellner H."/>
        </authorList>
    </citation>
    <scope>NUCLEOTIDE SEQUENCE [LARGE SCALE GENOMIC DNA]</scope>
    <source>
        <strain evidence="4 5">DSM 108379</strain>
    </source>
</reference>
<sequence length="615" mass="70416">MPLRQRDQATAIAQRTIKTAFEELAKSVSPTDSADFENITLDAVRNTALGIENQLAARQSLRNMRRLEPLLSGLHYYSKAIEILCNGTPYLSWLWAPISIILKISSDYVEAFEQIVKAYSRIGESLTRFEALQASFHQNPAFQQTLAIFYADILEFHKEAYRSISRKSWKLFFLTSWGRFQGRFDGILDDLKRHEDQLDREANAYNIIEAKNMRESLQQWREESIAKTHQAEEEQNTRQLQAICSWLRANDTDQPVIFDQISSEVSKYPGTCAWILTQPTLACWLRNQSEDSFIWLQGNPGCGKSVIASQMVNFLSAQGLIVIPYFCTSSYASSTQYDEVLKSLLFQIIRNSGQMAAYIYGQYVGKKAASIVALEQLLQLAATALSDDLGHSRNIYVVIDGLDDLDVEKQKRFLSLMNRITRDTLCRPTSATCKILVASRTTQLIRAYLYKKLVVTLSDEKVKLTEAISRYAEQRLKVNRHRFAELYLQDLELVDIARQVAHKADGMFLWARLVLDYLTHNMFYSSQEIREAVDTLPRKLAEFYERVLTQMIAKFDARSVDRLRTIFGWIAFGQRPLRRAEFRSALSYCAGIAPVQSLAPSHLFDMCAPLVEEHS</sequence>
<dbReference type="InterPro" id="IPR027417">
    <property type="entry name" value="P-loop_NTPase"/>
</dbReference>
<feature type="domain" description="DUF7708" evidence="2">
    <location>
        <begin position="69"/>
        <end position="206"/>
    </location>
</feature>
<dbReference type="OrthoDB" id="7464126at2759"/>
<proteinExistence type="predicted"/>
<dbReference type="PANTHER" id="PTHR10039">
    <property type="entry name" value="AMELOGENIN"/>
    <property type="match status" value="1"/>
</dbReference>
<evidence type="ECO:0000313" key="5">
    <source>
        <dbReference type="Proteomes" id="UP000297716"/>
    </source>
</evidence>
<feature type="domain" description="Nephrocystin 3-like N-terminal" evidence="3">
    <location>
        <begin position="270"/>
        <end position="440"/>
    </location>
</feature>
<dbReference type="PANTHER" id="PTHR10039:SF14">
    <property type="entry name" value="NACHT DOMAIN-CONTAINING PROTEIN"/>
    <property type="match status" value="1"/>
</dbReference>
<keyword evidence="5" id="KW-1185">Reference proteome</keyword>
<evidence type="ECO:0000259" key="2">
    <source>
        <dbReference type="Pfam" id="PF24809"/>
    </source>
</evidence>
<dbReference type="Proteomes" id="UP000297716">
    <property type="component" value="Unassembled WGS sequence"/>
</dbReference>
<accession>A0A4Z0YEK6</accession>
<dbReference type="AlphaFoldDB" id="A0A4Z0YEK6"/>
<protein>
    <submittedName>
        <fullName evidence="4">Uncharacterized protein</fullName>
    </submittedName>
</protein>
<evidence type="ECO:0000259" key="3">
    <source>
        <dbReference type="Pfam" id="PF24883"/>
    </source>
</evidence>
<comment type="caution">
    <text evidence="4">The sequence shown here is derived from an EMBL/GenBank/DDBJ whole genome shotgun (WGS) entry which is preliminary data.</text>
</comment>